<protein>
    <submittedName>
        <fullName evidence="3">Uncharacterized protein</fullName>
    </submittedName>
</protein>
<feature type="coiled-coil region" evidence="1">
    <location>
        <begin position="20"/>
        <end position="68"/>
    </location>
</feature>
<reference evidence="3 4" key="1">
    <citation type="submission" date="2016-11" db="EMBL/GenBank/DDBJ databases">
        <title>Trade-off between light-utilization and light-protection in marine flavobacteria.</title>
        <authorList>
            <person name="Kumagai Y."/>
        </authorList>
    </citation>
    <scope>NUCLEOTIDE SEQUENCE [LARGE SCALE GENOMIC DNA]</scope>
    <source>
        <strain evidence="3 4">JCM 13191</strain>
    </source>
</reference>
<keyword evidence="2" id="KW-0812">Transmembrane</keyword>
<proteinExistence type="predicted"/>
<sequence length="898" mass="99571">MSKIKIFELDIDVDAVLKSQTELKKRLDRSKESLDALKKSGDTSSRTYVELQAETKALNREYNASQTQLGKLLELQGKEIKTVKEAENALSIINKRWSETKQLYGENSIQAEQLAAKHKELKDRTVELRKGIGDTSTNIGRYSEGVKEAFEGTSIFSGGLSGMVQKSEESGGALNLVKGGLKGAATGMWGMTKATLAFIATPIGAILAVLVGAFALVKSALNRSEDSTNKLMRAFSGFSGITNKLLKFLEPLGEFLIDGIVKGFELAEKAIFKGIDAIASGLELLGFEEQAAALRKFNIEVQESSAQAKELADAEAFLRNEQRKSGKIQKDYQREAEKLRQIRDDESKSIQERVAANEELGKTLKKQLEEELRIAQLNLEVNNIRIEQEGRTQEALDAQAEALEAIADIRERITGQESEQLTNRVQLQKEAAQQQKEIADKAIAEQEAQLQLFIQQQGHRKKTLEEQLKVAEDVYKKEVDILKANLKNRNVTETEYDAELLRLKNELASQRAEVAVQAASQELQAYLNANQSRIDAETRLTDEVVKAEEDRLQRIKEKQQQYHKARLIQGEINETEYNEKIDEINEQNRIKNEELKTAQKEQEKEADLIDLENKRILGEENFLMNLENRRNELERQRQQEIKEAEITGADVNLINARYAAMDKQLREESLQYKLAVGKSYLDRVSGLLDQESALGKSVAIASVVADKAAAISQIVSQTGIANTKAIAASPLTFGQPWVTINTVQAGISTGLAVAEGAKAIRDIKKAEKGALFSIGGKRHSQGGTKFLGEDGTAFEAEQGELIGVMNRNAARLFMDFNNMHLNSRTASTPNYFADGGIVTRSFVQSNTQRPNRVPAVDYDRMAASFKDAVSSLPSPITSVEDIISSVSKRNSIVDGANI</sequence>
<keyword evidence="4" id="KW-1185">Reference proteome</keyword>
<name>A0A1W6MM57_9FLAO</name>
<feature type="transmembrane region" description="Helical" evidence="2">
    <location>
        <begin position="196"/>
        <end position="217"/>
    </location>
</feature>
<dbReference type="Proteomes" id="UP000193431">
    <property type="component" value="Chromosome"/>
</dbReference>
<keyword evidence="2" id="KW-1133">Transmembrane helix</keyword>
<keyword evidence="1" id="KW-0175">Coiled coil</keyword>
<dbReference type="AlphaFoldDB" id="A0A1W6MM57"/>
<dbReference type="STRING" id="331648.BST97_12095"/>
<evidence type="ECO:0000256" key="1">
    <source>
        <dbReference type="SAM" id="Coils"/>
    </source>
</evidence>
<evidence type="ECO:0000313" key="4">
    <source>
        <dbReference type="Proteomes" id="UP000193431"/>
    </source>
</evidence>
<dbReference type="RefSeq" id="WP_085767476.1">
    <property type="nucleotide sequence ID" value="NZ_CP019344.1"/>
</dbReference>
<keyword evidence="2" id="KW-0472">Membrane</keyword>
<evidence type="ECO:0000256" key="2">
    <source>
        <dbReference type="SAM" id="Phobius"/>
    </source>
</evidence>
<dbReference type="OrthoDB" id="975149at2"/>
<dbReference type="EMBL" id="CP019344">
    <property type="protein sequence ID" value="ARN78671.1"/>
    <property type="molecule type" value="Genomic_DNA"/>
</dbReference>
<accession>A0A1W6MM57</accession>
<feature type="coiled-coil region" evidence="1">
    <location>
        <begin position="429"/>
        <end position="643"/>
    </location>
</feature>
<organism evidence="3 4">
    <name type="scientific">Nonlabens spongiae</name>
    <dbReference type="NCBI Taxonomy" id="331648"/>
    <lineage>
        <taxon>Bacteria</taxon>
        <taxon>Pseudomonadati</taxon>
        <taxon>Bacteroidota</taxon>
        <taxon>Flavobacteriia</taxon>
        <taxon>Flavobacteriales</taxon>
        <taxon>Flavobacteriaceae</taxon>
        <taxon>Nonlabens</taxon>
    </lineage>
</organism>
<gene>
    <name evidence="3" type="ORF">BST97_12095</name>
</gene>
<evidence type="ECO:0000313" key="3">
    <source>
        <dbReference type="EMBL" id="ARN78671.1"/>
    </source>
</evidence>